<sequence length="83" mass="9326">MKGESRDRTAEVKAASGEFQIARRDFCDAFEQEAGRLFSARECWYCRYGDFGILTEHPTQNGVCGFACRTGGVPEPPEQTEEK</sequence>
<evidence type="ECO:0000313" key="1">
    <source>
        <dbReference type="EMBL" id="QOX65696.1"/>
    </source>
</evidence>
<evidence type="ECO:0000313" key="2">
    <source>
        <dbReference type="Proteomes" id="UP000594014"/>
    </source>
</evidence>
<dbReference type="EMBL" id="CP042469">
    <property type="protein sequence ID" value="QOX65696.1"/>
    <property type="molecule type" value="Genomic_DNA"/>
</dbReference>
<protein>
    <submittedName>
        <fullName evidence="1">Uncharacterized protein</fullName>
    </submittedName>
</protein>
<gene>
    <name evidence="1" type="ORF">FRZ06_21260</name>
</gene>
<reference evidence="1" key="1">
    <citation type="submission" date="2019-08" db="EMBL/GenBank/DDBJ databases">
        <title>Genome sequence of Clostridiales bacterium MT110.</title>
        <authorList>
            <person name="Cao J."/>
        </authorList>
    </citation>
    <scope>NUCLEOTIDE SEQUENCE</scope>
    <source>
        <strain evidence="1">MT110</strain>
    </source>
</reference>
<accession>A0ACD1AGU5</accession>
<name>A0ACD1AGU5_9FIRM</name>
<keyword evidence="2" id="KW-1185">Reference proteome</keyword>
<dbReference type="Proteomes" id="UP000594014">
    <property type="component" value="Chromosome"/>
</dbReference>
<organism evidence="1 2">
    <name type="scientific">Anoxybacterium hadale</name>
    <dbReference type="NCBI Taxonomy" id="3408580"/>
    <lineage>
        <taxon>Bacteria</taxon>
        <taxon>Bacillati</taxon>
        <taxon>Bacillota</taxon>
        <taxon>Clostridia</taxon>
        <taxon>Peptostreptococcales</taxon>
        <taxon>Anaerovoracaceae</taxon>
        <taxon>Anoxybacterium</taxon>
    </lineage>
</organism>
<proteinExistence type="predicted"/>